<gene>
    <name evidence="1" type="ORF">CALMAC_LOCUS15121</name>
</gene>
<dbReference type="AlphaFoldDB" id="A0A653D879"/>
<evidence type="ECO:0000313" key="1">
    <source>
        <dbReference type="EMBL" id="VEN56146.1"/>
    </source>
</evidence>
<protein>
    <submittedName>
        <fullName evidence="1">Uncharacterized protein</fullName>
    </submittedName>
</protein>
<keyword evidence="2" id="KW-1185">Reference proteome</keyword>
<accession>A0A653D879</accession>
<organism evidence="1 2">
    <name type="scientific">Callosobruchus maculatus</name>
    <name type="common">Southern cowpea weevil</name>
    <name type="synonym">Pulse bruchid</name>
    <dbReference type="NCBI Taxonomy" id="64391"/>
    <lineage>
        <taxon>Eukaryota</taxon>
        <taxon>Metazoa</taxon>
        <taxon>Ecdysozoa</taxon>
        <taxon>Arthropoda</taxon>
        <taxon>Hexapoda</taxon>
        <taxon>Insecta</taxon>
        <taxon>Pterygota</taxon>
        <taxon>Neoptera</taxon>
        <taxon>Endopterygota</taxon>
        <taxon>Coleoptera</taxon>
        <taxon>Polyphaga</taxon>
        <taxon>Cucujiformia</taxon>
        <taxon>Chrysomeloidea</taxon>
        <taxon>Chrysomelidae</taxon>
        <taxon>Bruchinae</taxon>
        <taxon>Bruchini</taxon>
        <taxon>Callosobruchus</taxon>
    </lineage>
</organism>
<dbReference type="Proteomes" id="UP000410492">
    <property type="component" value="Unassembled WGS sequence"/>
</dbReference>
<dbReference type="OrthoDB" id="6021021at2759"/>
<proteinExistence type="predicted"/>
<sequence length="70" mass="8429">MPLPMEELAYASSVCAFGLWQSVNYTRERFYRFLNESRPYIFKYCEYLDQEPDCRDYFTPILTEEGVYTA</sequence>
<reference evidence="1 2" key="1">
    <citation type="submission" date="2019-01" db="EMBL/GenBank/DDBJ databases">
        <authorList>
            <person name="Sayadi A."/>
        </authorList>
    </citation>
    <scope>NUCLEOTIDE SEQUENCE [LARGE SCALE GENOMIC DNA]</scope>
</reference>
<evidence type="ECO:0000313" key="2">
    <source>
        <dbReference type="Proteomes" id="UP000410492"/>
    </source>
</evidence>
<dbReference type="EMBL" id="CAACVG010010592">
    <property type="protein sequence ID" value="VEN56146.1"/>
    <property type="molecule type" value="Genomic_DNA"/>
</dbReference>
<name>A0A653D879_CALMS</name>